<feature type="transmembrane region" description="Helical" evidence="1">
    <location>
        <begin position="78"/>
        <end position="95"/>
    </location>
</feature>
<accession>D3SNE4</accession>
<evidence type="ECO:0000256" key="1">
    <source>
        <dbReference type="SAM" id="Phobius"/>
    </source>
</evidence>
<protein>
    <submittedName>
        <fullName evidence="2">Uncharacterized protein</fullName>
    </submittedName>
</protein>
<organism evidence="2 3">
    <name type="scientific">Thermocrinis albus (strain DSM 14484 / JCM 11386 / HI 11/12)</name>
    <dbReference type="NCBI Taxonomy" id="638303"/>
    <lineage>
        <taxon>Bacteria</taxon>
        <taxon>Pseudomonadati</taxon>
        <taxon>Aquificota</taxon>
        <taxon>Aquificia</taxon>
        <taxon>Aquificales</taxon>
        <taxon>Aquificaceae</taxon>
        <taxon>Thermocrinis</taxon>
    </lineage>
</organism>
<dbReference type="RefSeq" id="WP_012991088.1">
    <property type="nucleotide sequence ID" value="NC_013894.1"/>
</dbReference>
<reference evidence="3" key="1">
    <citation type="journal article" date="2010" name="Stand. Genomic Sci.">
        <title>Complete genome sequence of Thermocrinis albus type strain (HI 11/12T).</title>
        <authorList>
            <person name="Wirth R."/>
            <person name="Sikorski J."/>
            <person name="Brambilla E."/>
            <person name="Misra M."/>
            <person name="Lapidus A."/>
            <person name="Copeland A."/>
            <person name="Nolan M."/>
            <person name="Lucas S."/>
            <person name="Chen F."/>
            <person name="Tice H."/>
            <person name="Cheng J.F."/>
            <person name="Han C."/>
            <person name="Detter J.C."/>
            <person name="Tapia R."/>
            <person name="Bruce D."/>
            <person name="Goodwin L."/>
            <person name="Pitluck S."/>
            <person name="Pati A."/>
            <person name="Anderson I."/>
            <person name="Ivanova N."/>
            <person name="Mavromatis K."/>
            <person name="Mikhailova N."/>
            <person name="Chen A."/>
            <person name="Palaniappan K."/>
            <person name="Bilek Y."/>
            <person name="Hader T."/>
            <person name="Land M."/>
            <person name="Hauser L."/>
            <person name="Chang Y.J."/>
            <person name="Jeffries C.D."/>
            <person name="Tindall B.J."/>
            <person name="Rohde M."/>
            <person name="Goker M."/>
            <person name="Bristow J."/>
            <person name="Eisen J.A."/>
            <person name="Markowitz V."/>
            <person name="Hugenholtz P."/>
            <person name="Kyrpides N.C."/>
            <person name="Klenk H.P."/>
        </authorList>
    </citation>
    <scope>NUCLEOTIDE SEQUENCE [LARGE SCALE GENOMIC DNA]</scope>
    <source>
        <strain evidence="3">DSM 14484 / JCM 11386 / HI 11/12</strain>
    </source>
</reference>
<gene>
    <name evidence="2" type="ordered locus">Thal_0043</name>
</gene>
<proteinExistence type="predicted"/>
<feature type="transmembrane region" description="Helical" evidence="1">
    <location>
        <begin position="107"/>
        <end position="135"/>
    </location>
</feature>
<dbReference type="STRING" id="638303.Thal_0043"/>
<keyword evidence="3" id="KW-1185">Reference proteome</keyword>
<name>D3SNE4_THEAH</name>
<evidence type="ECO:0000313" key="3">
    <source>
        <dbReference type="Proteomes" id="UP000002043"/>
    </source>
</evidence>
<dbReference type="Proteomes" id="UP000002043">
    <property type="component" value="Chromosome"/>
</dbReference>
<feature type="transmembrane region" description="Helical" evidence="1">
    <location>
        <begin position="171"/>
        <end position="197"/>
    </location>
</feature>
<dbReference type="HOGENOM" id="CLU_1331395_0_0_0"/>
<sequence length="206" mass="23689">MKLFKVVIYNIQNEEELITKLIELGVKPHEVYQQLLQETSEVVVQIKAQSRDIIEENLSGICQFRIEELPEHIGRMPMARLVVLWLDTTLLYLLLRYSIMSEDFRQLLYNILQVSSIASFVNLILSLATIVAYYYSFVFYTEKTPASYLLKLSLPRNFYTVLGMSLPLPSLYVMSLSVGLLKFLGLVGILLAFLLVLQGEDNVKRT</sequence>
<dbReference type="AlphaFoldDB" id="D3SNE4"/>
<keyword evidence="1" id="KW-0812">Transmembrane</keyword>
<keyword evidence="1" id="KW-0472">Membrane</keyword>
<dbReference type="EMBL" id="CP001931">
    <property type="protein sequence ID" value="ADC88681.1"/>
    <property type="molecule type" value="Genomic_DNA"/>
</dbReference>
<dbReference type="KEGG" id="tal:Thal_0043"/>
<keyword evidence="1" id="KW-1133">Transmembrane helix</keyword>
<evidence type="ECO:0000313" key="2">
    <source>
        <dbReference type="EMBL" id="ADC88681.1"/>
    </source>
</evidence>